<gene>
    <name evidence="2" type="ORF">X798_07234</name>
</gene>
<keyword evidence="3" id="KW-1185">Reference proteome</keyword>
<reference evidence="2 3" key="1">
    <citation type="submission" date="2015-12" db="EMBL/GenBank/DDBJ databases">
        <title>Draft genome of the nematode, Onchocerca flexuosa.</title>
        <authorList>
            <person name="Mitreva M."/>
        </authorList>
    </citation>
    <scope>NUCLEOTIDE SEQUENCE [LARGE SCALE GENOMIC DNA]</scope>
    <source>
        <strain evidence="2">Red Deer</strain>
    </source>
</reference>
<dbReference type="EMBL" id="KZ270413">
    <property type="protein sequence ID" value="OZC05793.1"/>
    <property type="molecule type" value="Genomic_DNA"/>
</dbReference>
<dbReference type="OrthoDB" id="10253954at2759"/>
<feature type="transmembrane region" description="Helical" evidence="1">
    <location>
        <begin position="22"/>
        <end position="46"/>
    </location>
</feature>
<keyword evidence="1" id="KW-1133">Transmembrane helix</keyword>
<organism evidence="2 3">
    <name type="scientific">Onchocerca flexuosa</name>
    <dbReference type="NCBI Taxonomy" id="387005"/>
    <lineage>
        <taxon>Eukaryota</taxon>
        <taxon>Metazoa</taxon>
        <taxon>Ecdysozoa</taxon>
        <taxon>Nematoda</taxon>
        <taxon>Chromadorea</taxon>
        <taxon>Rhabditida</taxon>
        <taxon>Spirurina</taxon>
        <taxon>Spiruromorpha</taxon>
        <taxon>Filarioidea</taxon>
        <taxon>Onchocercidae</taxon>
        <taxon>Onchocerca</taxon>
    </lineage>
</organism>
<evidence type="ECO:0000256" key="1">
    <source>
        <dbReference type="SAM" id="Phobius"/>
    </source>
</evidence>
<evidence type="ECO:0000313" key="3">
    <source>
        <dbReference type="Proteomes" id="UP000242913"/>
    </source>
</evidence>
<keyword evidence="1" id="KW-0812">Transmembrane</keyword>
<name>A0A238BKQ9_9BILA</name>
<dbReference type="Proteomes" id="UP000242913">
    <property type="component" value="Unassembled WGS sequence"/>
</dbReference>
<keyword evidence="1" id="KW-0472">Membrane</keyword>
<accession>A0A238BKQ9</accession>
<dbReference type="AlphaFoldDB" id="A0A238BKQ9"/>
<proteinExistence type="predicted"/>
<protein>
    <submittedName>
        <fullName evidence="2">Uncharacterized protein</fullName>
    </submittedName>
</protein>
<evidence type="ECO:0000313" key="2">
    <source>
        <dbReference type="EMBL" id="OZC05793.1"/>
    </source>
</evidence>
<sequence length="114" mass="13167">MLSEPFSTKIATHFRDAKTSNLWLIAPVVAILIIAIIVGMLVIWWFRRNHRSNRHKTPRHASISKVALTGNTIPSETSKLLVSGDVYGRHNIVNPYDQVNYIEYNVFFLDFHYL</sequence>